<reference evidence="2 3" key="1">
    <citation type="submission" date="2016-10" db="EMBL/GenBank/DDBJ databases">
        <authorList>
            <person name="de Groot N.N."/>
        </authorList>
    </citation>
    <scope>NUCLEOTIDE SEQUENCE [LARGE SCALE GENOMIC DNA]</scope>
    <source>
        <strain evidence="2 3">CGMCC 4.6533</strain>
    </source>
</reference>
<gene>
    <name evidence="2" type="ORF">SAMN05421869_113363</name>
</gene>
<proteinExistence type="predicted"/>
<evidence type="ECO:0000313" key="3">
    <source>
        <dbReference type="Proteomes" id="UP000199202"/>
    </source>
</evidence>
<keyword evidence="1" id="KW-1133">Transmembrane helix</keyword>
<accession>A0A1G8YSE4</accession>
<keyword evidence="1" id="KW-0472">Membrane</keyword>
<feature type="transmembrane region" description="Helical" evidence="1">
    <location>
        <begin position="17"/>
        <end position="42"/>
    </location>
</feature>
<sequence length="47" mass="4826">MAGLVSGTAFANEAAPVFWVGLVAIWVFAVQLGWLPAGGLIAGPGRW</sequence>
<dbReference type="EMBL" id="FNDJ01000013">
    <property type="protein sequence ID" value="SDK05656.1"/>
    <property type="molecule type" value="Genomic_DNA"/>
</dbReference>
<keyword evidence="3" id="KW-1185">Reference proteome</keyword>
<dbReference type="STRING" id="633440.SAMN05421869_113363"/>
<organism evidence="2 3">
    <name type="scientific">Nonomuraea jiangxiensis</name>
    <dbReference type="NCBI Taxonomy" id="633440"/>
    <lineage>
        <taxon>Bacteria</taxon>
        <taxon>Bacillati</taxon>
        <taxon>Actinomycetota</taxon>
        <taxon>Actinomycetes</taxon>
        <taxon>Streptosporangiales</taxon>
        <taxon>Streptosporangiaceae</taxon>
        <taxon>Nonomuraea</taxon>
    </lineage>
</organism>
<name>A0A1G8YSE4_9ACTN</name>
<dbReference type="AlphaFoldDB" id="A0A1G8YSE4"/>
<dbReference type="Proteomes" id="UP000199202">
    <property type="component" value="Unassembled WGS sequence"/>
</dbReference>
<dbReference type="RefSeq" id="WP_176993425.1">
    <property type="nucleotide sequence ID" value="NZ_FNDJ01000013.1"/>
</dbReference>
<evidence type="ECO:0000313" key="2">
    <source>
        <dbReference type="EMBL" id="SDK05656.1"/>
    </source>
</evidence>
<evidence type="ECO:0000256" key="1">
    <source>
        <dbReference type="SAM" id="Phobius"/>
    </source>
</evidence>
<keyword evidence="1" id="KW-0812">Transmembrane</keyword>
<protein>
    <submittedName>
        <fullName evidence="2">Peptide/nickel transport system permease protein</fullName>
    </submittedName>
</protein>